<dbReference type="OrthoDB" id="195877at2157"/>
<keyword evidence="3" id="KW-1185">Reference proteome</keyword>
<dbReference type="EMBL" id="FRAN01000009">
    <property type="protein sequence ID" value="SHL59527.1"/>
    <property type="molecule type" value="Genomic_DNA"/>
</dbReference>
<evidence type="ECO:0000256" key="1">
    <source>
        <dbReference type="SAM" id="Phobius"/>
    </source>
</evidence>
<reference evidence="3" key="1">
    <citation type="submission" date="2016-11" db="EMBL/GenBank/DDBJ databases">
        <authorList>
            <person name="Varghese N."/>
            <person name="Submissions S."/>
        </authorList>
    </citation>
    <scope>NUCLEOTIDE SEQUENCE [LARGE SCALE GENOMIC DNA]</scope>
    <source>
        <strain evidence="3">DX253</strain>
    </source>
</reference>
<keyword evidence="1" id="KW-1133">Transmembrane helix</keyword>
<dbReference type="AlphaFoldDB" id="A0A1M7BX65"/>
<feature type="transmembrane region" description="Helical" evidence="1">
    <location>
        <begin position="375"/>
        <end position="395"/>
    </location>
</feature>
<gene>
    <name evidence="2" type="ORF">SAMN05444342_4201</name>
</gene>
<accession>A0A1M7BX65</accession>
<name>A0A1M7BX65_HALPU</name>
<evidence type="ECO:0000313" key="3">
    <source>
        <dbReference type="Proteomes" id="UP000184203"/>
    </source>
</evidence>
<organism evidence="2 3">
    <name type="scientific">Haladaptatus paucihalophilus DX253</name>
    <dbReference type="NCBI Taxonomy" id="797209"/>
    <lineage>
        <taxon>Archaea</taxon>
        <taxon>Methanobacteriati</taxon>
        <taxon>Methanobacteriota</taxon>
        <taxon>Stenosarchaea group</taxon>
        <taxon>Halobacteria</taxon>
        <taxon>Halobacteriales</taxon>
        <taxon>Haladaptataceae</taxon>
        <taxon>Haladaptatus</taxon>
    </lineage>
</organism>
<protein>
    <submittedName>
        <fullName evidence="2">Uncharacterized protein</fullName>
    </submittedName>
</protein>
<sequence>MNRLVVLLVILLACVSTIPLANGADNTTVSVSGNVTVTNGTANGDTITVTPLDENYRRVGDSVNTTVSDGSFNADNVTKAPLYYVRLSHGDLAHYVLTQNTDGLSFDLGPTISGRVVTENESAVPNAQLLVASPTGPPVGQVNASKNGTFEFGPVESNTTYTLWMRIAGVPYKKTITTGANATNVHFVKREPTGKETNLTVSGGDPASHVIQVSPRQNGSGLSVVETLSINNTGNQPFVGPVHIALPENATPTGAMFRNRQTTFTRHDNGIDVNATIAANDTAQIGVAYNLKGREIRKSLSHDTDRVAAVLQGYNLSQISHSSNLRPGSAPISMLTNQAPIQSGNEIHINVPKNARQMANNQSVDDDGGSNGSDFPVTILGLSFLSIVIGGILLYRVL</sequence>
<dbReference type="Proteomes" id="UP000184203">
    <property type="component" value="Unassembled WGS sequence"/>
</dbReference>
<evidence type="ECO:0000313" key="2">
    <source>
        <dbReference type="EMBL" id="SHL59527.1"/>
    </source>
</evidence>
<dbReference type="SUPFAM" id="SSF49464">
    <property type="entry name" value="Carboxypeptidase regulatory domain-like"/>
    <property type="match status" value="1"/>
</dbReference>
<dbReference type="InterPro" id="IPR008969">
    <property type="entry name" value="CarboxyPept-like_regulatory"/>
</dbReference>
<keyword evidence="1" id="KW-0812">Transmembrane</keyword>
<proteinExistence type="predicted"/>
<keyword evidence="1" id="KW-0472">Membrane</keyword>